<dbReference type="InterPro" id="IPR020095">
    <property type="entry name" value="PsdUridine_synth_TruA_C"/>
</dbReference>
<dbReference type="EC" id="5.4.99.12" evidence="4"/>
<evidence type="ECO:0000256" key="5">
    <source>
        <dbReference type="PIRSR" id="PIRSR001430-1"/>
    </source>
</evidence>
<dbReference type="RefSeq" id="WP_078666503.1">
    <property type="nucleotide sequence ID" value="NZ_FUXM01000048.1"/>
</dbReference>
<dbReference type="PANTHER" id="PTHR11142">
    <property type="entry name" value="PSEUDOURIDYLATE SYNTHASE"/>
    <property type="match status" value="1"/>
</dbReference>
<comment type="subunit">
    <text evidence="4">Homodimer.</text>
</comment>
<keyword evidence="2 4" id="KW-0819">tRNA processing</keyword>
<dbReference type="HAMAP" id="MF_00171">
    <property type="entry name" value="TruA"/>
    <property type="match status" value="1"/>
</dbReference>
<dbReference type="GO" id="GO:0031119">
    <property type="term" value="P:tRNA pseudouridine synthesis"/>
    <property type="evidence" value="ECO:0007669"/>
    <property type="project" value="UniProtKB-UniRule"/>
</dbReference>
<evidence type="ECO:0000256" key="2">
    <source>
        <dbReference type="ARBA" id="ARBA00022694"/>
    </source>
</evidence>
<dbReference type="EMBL" id="FUXM01000048">
    <property type="protein sequence ID" value="SKA25011.1"/>
    <property type="molecule type" value="Genomic_DNA"/>
</dbReference>
<organism evidence="9 10">
    <name type="scientific">Carboxydocella sporoproducens DSM 16521</name>
    <dbReference type="NCBI Taxonomy" id="1121270"/>
    <lineage>
        <taxon>Bacteria</taxon>
        <taxon>Bacillati</taxon>
        <taxon>Bacillota</taxon>
        <taxon>Clostridia</taxon>
        <taxon>Eubacteriales</taxon>
        <taxon>Clostridiales Family XVI. Incertae Sedis</taxon>
        <taxon>Carboxydocella</taxon>
    </lineage>
</organism>
<feature type="binding site" evidence="4 6">
    <location>
        <position position="113"/>
    </location>
    <ligand>
        <name>substrate</name>
    </ligand>
</feature>
<keyword evidence="3 4" id="KW-0413">Isomerase</keyword>
<evidence type="ECO:0000259" key="8">
    <source>
        <dbReference type="Pfam" id="PF01416"/>
    </source>
</evidence>
<dbReference type="PANTHER" id="PTHR11142:SF0">
    <property type="entry name" value="TRNA PSEUDOURIDINE SYNTHASE-LIKE 1"/>
    <property type="match status" value="1"/>
</dbReference>
<dbReference type="GO" id="GO:0003723">
    <property type="term" value="F:RNA binding"/>
    <property type="evidence" value="ECO:0007669"/>
    <property type="project" value="InterPro"/>
</dbReference>
<reference evidence="10" key="1">
    <citation type="submission" date="2017-02" db="EMBL/GenBank/DDBJ databases">
        <authorList>
            <person name="Varghese N."/>
            <person name="Submissions S."/>
        </authorList>
    </citation>
    <scope>NUCLEOTIDE SEQUENCE [LARGE SCALE GENOMIC DNA]</scope>
    <source>
        <strain evidence="10">DSM 16521</strain>
    </source>
</reference>
<dbReference type="Pfam" id="PF01416">
    <property type="entry name" value="PseudoU_synth_1"/>
    <property type="match status" value="2"/>
</dbReference>
<dbReference type="Gene3D" id="3.30.70.660">
    <property type="entry name" value="Pseudouridine synthase I, catalytic domain, C-terminal subdomain"/>
    <property type="match status" value="1"/>
</dbReference>
<evidence type="ECO:0000313" key="10">
    <source>
        <dbReference type="Proteomes" id="UP000189933"/>
    </source>
</evidence>
<protein>
    <recommendedName>
        <fullName evidence="4">tRNA pseudouridine synthase A</fullName>
        <ecNumber evidence="4">5.4.99.12</ecNumber>
    </recommendedName>
    <alternativeName>
        <fullName evidence="4">tRNA pseudouridine(38-40) synthase</fullName>
    </alternativeName>
    <alternativeName>
        <fullName evidence="4">tRNA pseudouridylate synthase I</fullName>
    </alternativeName>
    <alternativeName>
        <fullName evidence="4">tRNA-uridine isomerase I</fullName>
    </alternativeName>
</protein>
<dbReference type="InterPro" id="IPR020097">
    <property type="entry name" value="PsdUridine_synth_TruA_a/b_dom"/>
</dbReference>
<comment type="caution">
    <text evidence="4">Lacks conserved residue(s) required for the propagation of feature annotation.</text>
</comment>
<dbReference type="GO" id="GO:0160147">
    <property type="term" value="F:tRNA pseudouridine(38-40) synthase activity"/>
    <property type="evidence" value="ECO:0007669"/>
    <property type="project" value="UniProtKB-EC"/>
</dbReference>
<dbReference type="InterPro" id="IPR020103">
    <property type="entry name" value="PsdUridine_synth_cat_dom_sf"/>
</dbReference>
<comment type="function">
    <text evidence="4">Formation of pseudouridine at positions 38, 39 and 40 in the anticodon stem and loop of transfer RNAs.</text>
</comment>
<dbReference type="PIRSF" id="PIRSF001430">
    <property type="entry name" value="tRNA_psdUrid_synth"/>
    <property type="match status" value="1"/>
</dbReference>
<dbReference type="Gene3D" id="3.30.70.580">
    <property type="entry name" value="Pseudouridine synthase I, catalytic domain, N-terminal subdomain"/>
    <property type="match status" value="1"/>
</dbReference>
<evidence type="ECO:0000256" key="3">
    <source>
        <dbReference type="ARBA" id="ARBA00023235"/>
    </source>
</evidence>
<dbReference type="InterPro" id="IPR001406">
    <property type="entry name" value="PsdUridine_synth_TruA"/>
</dbReference>
<dbReference type="NCBIfam" id="TIGR00071">
    <property type="entry name" value="hisT_truA"/>
    <property type="match status" value="1"/>
</dbReference>
<dbReference type="FunFam" id="3.30.70.580:FF:000001">
    <property type="entry name" value="tRNA pseudouridine synthase A"/>
    <property type="match status" value="1"/>
</dbReference>
<name>A0A1T4SAY9_9FIRM</name>
<dbReference type="InterPro" id="IPR020094">
    <property type="entry name" value="TruA/RsuA/RluB/E/F_N"/>
</dbReference>
<keyword evidence="10" id="KW-1185">Reference proteome</keyword>
<dbReference type="CDD" id="cd02570">
    <property type="entry name" value="PseudoU_synth_EcTruA"/>
    <property type="match status" value="1"/>
</dbReference>
<accession>A0A1T4SAY9</accession>
<evidence type="ECO:0000256" key="6">
    <source>
        <dbReference type="PIRSR" id="PIRSR001430-2"/>
    </source>
</evidence>
<comment type="catalytic activity">
    <reaction evidence="4 7">
        <text>uridine(38/39/40) in tRNA = pseudouridine(38/39/40) in tRNA</text>
        <dbReference type="Rhea" id="RHEA:22376"/>
        <dbReference type="Rhea" id="RHEA-COMP:10085"/>
        <dbReference type="Rhea" id="RHEA-COMP:10087"/>
        <dbReference type="ChEBI" id="CHEBI:65314"/>
        <dbReference type="ChEBI" id="CHEBI:65315"/>
        <dbReference type="EC" id="5.4.99.12"/>
    </reaction>
</comment>
<evidence type="ECO:0000256" key="1">
    <source>
        <dbReference type="ARBA" id="ARBA00009375"/>
    </source>
</evidence>
<feature type="domain" description="Pseudouridine synthase I TruA alpha/beta" evidence="8">
    <location>
        <begin position="146"/>
        <end position="244"/>
    </location>
</feature>
<proteinExistence type="inferred from homology"/>
<gene>
    <name evidence="4" type="primary">truA</name>
    <name evidence="9" type="ORF">SAMN02745885_02534</name>
</gene>
<evidence type="ECO:0000256" key="7">
    <source>
        <dbReference type="RuleBase" id="RU003792"/>
    </source>
</evidence>
<dbReference type="AlphaFoldDB" id="A0A1T4SAY9"/>
<comment type="similarity">
    <text evidence="1 4 7">Belongs to the tRNA pseudouridine synthase TruA family.</text>
</comment>
<sequence length="245" mass="26893">MRNLKLILEYDGTNYHGFQSQATVGLPTIQGELERVLQRWTGEAITVIGASRTDAGVHARGQVVNFHTSWPIPVDKVPLALNSGGLPPDIVIKQAEEVEPAFHAQFWAKNKTYRYTIYNSRIPSAFWHRYSWYVPVLLDSQAMAEAARLLLGTHDFAAFRAAGATSKTTIRTINQVAVAQDGPLLTITINGNGFLYNMVRIIAGTLVEIGKGKLDPEVITQIIASRDRNQAGPTAPPQGLCLLES</sequence>
<feature type="active site" description="Nucleophile" evidence="4 5">
    <location>
        <position position="54"/>
    </location>
</feature>
<feature type="domain" description="Pseudouridine synthase I TruA alpha/beta" evidence="8">
    <location>
        <begin position="9"/>
        <end position="106"/>
    </location>
</feature>
<dbReference type="SUPFAM" id="SSF55120">
    <property type="entry name" value="Pseudouridine synthase"/>
    <property type="match status" value="1"/>
</dbReference>
<dbReference type="OrthoDB" id="9811823at2"/>
<evidence type="ECO:0000256" key="4">
    <source>
        <dbReference type="HAMAP-Rule" id="MF_00171"/>
    </source>
</evidence>
<evidence type="ECO:0000313" key="9">
    <source>
        <dbReference type="EMBL" id="SKA25011.1"/>
    </source>
</evidence>
<dbReference type="Proteomes" id="UP000189933">
    <property type="component" value="Unassembled WGS sequence"/>
</dbReference>